<gene>
    <name evidence="2" type="ORF">ACJ73_08544</name>
</gene>
<evidence type="ECO:0000256" key="1">
    <source>
        <dbReference type="SAM" id="MobiDB-lite"/>
    </source>
</evidence>
<dbReference type="EMBL" id="LGTZ01002047">
    <property type="protein sequence ID" value="OJD20125.1"/>
    <property type="molecule type" value="Genomic_DNA"/>
</dbReference>
<reference evidence="2 3" key="1">
    <citation type="submission" date="2015-08" db="EMBL/GenBank/DDBJ databases">
        <title>Emmonsia species relationships and genome sequence.</title>
        <authorList>
            <person name="Cuomo C.A."/>
            <person name="Schwartz I.S."/>
            <person name="Kenyon C."/>
            <person name="De Hoog G.S."/>
            <person name="Govender N.P."/>
            <person name="Botha A."/>
            <person name="Moreno L."/>
            <person name="De Vries M."/>
            <person name="Munoz J.F."/>
            <person name="Stielow J.B."/>
        </authorList>
    </citation>
    <scope>NUCLEOTIDE SEQUENCE [LARGE SCALE GENOMIC DNA]</scope>
    <source>
        <strain evidence="2 3">EI222</strain>
    </source>
</reference>
<proteinExistence type="predicted"/>
<dbReference type="VEuPathDB" id="FungiDB:ACJ73_08544"/>
<comment type="caution">
    <text evidence="2">The sequence shown here is derived from an EMBL/GenBank/DDBJ whole genome shotgun (WGS) entry which is preliminary data.</text>
</comment>
<sequence>MQLRKSWLQLQPGPADHRARRPFSQLAPSISLDKQEPQVLETLHDSNFDQAFSEIATLDLTAIDLSICEGDEAQHAHEAGRAASERSTRVWEKQLSNAGAKISRKDLERLLSKSSNGRQIKNIAQAAFALAKEGAVTITHIETALKCAEEFDQDFHGTGAFDNMRAYT</sequence>
<evidence type="ECO:0000313" key="2">
    <source>
        <dbReference type="EMBL" id="OJD20125.1"/>
    </source>
</evidence>
<accession>A0A1J9QXS3</accession>
<name>A0A1J9QXS3_9EURO</name>
<protein>
    <submittedName>
        <fullName evidence="2">Uncharacterized protein</fullName>
    </submittedName>
</protein>
<dbReference type="Proteomes" id="UP000242791">
    <property type="component" value="Unassembled WGS sequence"/>
</dbReference>
<dbReference type="AlphaFoldDB" id="A0A1J9QXS3"/>
<organism evidence="2 3">
    <name type="scientific">Blastomyces percursus</name>
    <dbReference type="NCBI Taxonomy" id="1658174"/>
    <lineage>
        <taxon>Eukaryota</taxon>
        <taxon>Fungi</taxon>
        <taxon>Dikarya</taxon>
        <taxon>Ascomycota</taxon>
        <taxon>Pezizomycotina</taxon>
        <taxon>Eurotiomycetes</taxon>
        <taxon>Eurotiomycetidae</taxon>
        <taxon>Onygenales</taxon>
        <taxon>Ajellomycetaceae</taxon>
        <taxon>Blastomyces</taxon>
    </lineage>
</organism>
<dbReference type="STRING" id="1658174.A0A1J9QXS3"/>
<dbReference type="OrthoDB" id="10042665at2759"/>
<keyword evidence="3" id="KW-1185">Reference proteome</keyword>
<feature type="region of interest" description="Disordered" evidence="1">
    <location>
        <begin position="1"/>
        <end position="20"/>
    </location>
</feature>
<evidence type="ECO:0000313" key="3">
    <source>
        <dbReference type="Proteomes" id="UP000242791"/>
    </source>
</evidence>